<dbReference type="PANTHER" id="PTHR31270">
    <property type="entry name" value="GLUTAMINYL-PEPTIDE CYCLOTRANSFERASE"/>
    <property type="match status" value="1"/>
</dbReference>
<dbReference type="InterPro" id="IPR015943">
    <property type="entry name" value="WD40/YVTN_repeat-like_dom_sf"/>
</dbReference>
<dbReference type="PANTHER" id="PTHR31270:SF1">
    <property type="entry name" value="GLUTAMINYL-PEPTIDE CYCLOTRANSFERASE"/>
    <property type="match status" value="1"/>
</dbReference>
<proteinExistence type="predicted"/>
<organism evidence="1 4">
    <name type="scientific">Winslowiella iniecta</name>
    <dbReference type="NCBI Taxonomy" id="1560201"/>
    <lineage>
        <taxon>Bacteria</taxon>
        <taxon>Pseudomonadati</taxon>
        <taxon>Pseudomonadota</taxon>
        <taxon>Gammaproteobacteria</taxon>
        <taxon>Enterobacterales</taxon>
        <taxon>Erwiniaceae</taxon>
        <taxon>Winslowiella</taxon>
    </lineage>
</organism>
<evidence type="ECO:0000313" key="2">
    <source>
        <dbReference type="EMBL" id="KOC93697.1"/>
    </source>
</evidence>
<dbReference type="PATRIC" id="fig|1560201.3.peg.1872"/>
<dbReference type="SUPFAM" id="SSF50969">
    <property type="entry name" value="YVTN repeat-like/Quinoprotein amine dehydrogenase"/>
    <property type="match status" value="1"/>
</dbReference>
<comment type="caution">
    <text evidence="1">The sequence shown here is derived from an EMBL/GenBank/DDBJ whole genome shotgun (WGS) entry which is preliminary data.</text>
</comment>
<dbReference type="GO" id="GO:0016603">
    <property type="term" value="F:glutaminyl-peptide cyclotransferase activity"/>
    <property type="evidence" value="ECO:0007669"/>
    <property type="project" value="InterPro"/>
</dbReference>
<accession>A0A0L7T5A0</accession>
<dbReference type="Pfam" id="PF05096">
    <property type="entry name" value="Glu_cyclase_2"/>
    <property type="match status" value="1"/>
</dbReference>
<dbReference type="InterPro" id="IPR007788">
    <property type="entry name" value="QCT"/>
</dbReference>
<keyword evidence="4" id="KW-1185">Reference proteome</keyword>
<dbReference type="EMBL" id="JRXF01000012">
    <property type="protein sequence ID" value="KOC93697.1"/>
    <property type="molecule type" value="Genomic_DNA"/>
</dbReference>
<dbReference type="STRING" id="1560201.NG42_08815"/>
<dbReference type="AlphaFoldDB" id="A0A0L7T5A0"/>
<dbReference type="Proteomes" id="UP000036851">
    <property type="component" value="Unassembled WGS sequence"/>
</dbReference>
<name>A0A0L7T5A0_9GAMM</name>
<evidence type="ECO:0000313" key="4">
    <source>
        <dbReference type="Proteomes" id="UP000037088"/>
    </source>
</evidence>
<evidence type="ECO:0000313" key="1">
    <source>
        <dbReference type="EMBL" id="KOC90525.1"/>
    </source>
</evidence>
<gene>
    <name evidence="1" type="ORF">NG42_08815</name>
    <name evidence="2" type="ORF">NG43_09245</name>
</gene>
<protein>
    <submittedName>
        <fullName evidence="1">Glutamine cyclotransferase</fullName>
    </submittedName>
</protein>
<reference evidence="3 4" key="1">
    <citation type="journal article" date="2015" name="Int. J. Syst. Evol. Microbiol.">
        <title>Erwinia iniecta sp. nov., isolated from Russian wheat aphids (Diuraphis noxia).</title>
        <authorList>
            <person name="Campillo T."/>
            <person name="Luna E."/>
            <person name="Portier P."/>
            <person name="Fischer-Le Saux M."/>
            <person name="Lapitan N."/>
            <person name="Tisserat N.A."/>
            <person name="Leach J.E."/>
        </authorList>
    </citation>
    <scope>NUCLEOTIDE SEQUENCE [LARGE SCALE GENOMIC DNA]</scope>
    <source>
        <strain evidence="1 4">B120</strain>
        <strain evidence="2 3">B149</strain>
    </source>
</reference>
<dbReference type="Gene3D" id="2.130.10.10">
    <property type="entry name" value="YVTN repeat-like/Quinoprotein amine dehydrogenase"/>
    <property type="match status" value="1"/>
</dbReference>
<dbReference type="EMBL" id="JRXE01000010">
    <property type="protein sequence ID" value="KOC90525.1"/>
    <property type="molecule type" value="Genomic_DNA"/>
</dbReference>
<keyword evidence="1" id="KW-0808">Transferase</keyword>
<evidence type="ECO:0000313" key="3">
    <source>
        <dbReference type="Proteomes" id="UP000036851"/>
    </source>
</evidence>
<dbReference type="InterPro" id="IPR011044">
    <property type="entry name" value="Quino_amine_DH_bsu"/>
</dbReference>
<sequence length="226" mass="25608">MVRVIPHDKSSFTQGLIIDGEHIIESTGLYKKSRINILEASSGKLVRSKDLPEDLWGEGLTKVDGKYYALTFKEQKVMVLDPTNLNTLNTFSYEGEGWGLTTDGKNLVMSDGSDEITFRDPVDFSVIKTIHVTFNGKKIAKINELQWIKGLIYANVWYTDIILVINPEDGKVVKWIDMAGIQFNLDHFDKNTNTLNGIAYDDVNDKLYVTGKNWSNIFEVKFTTDT</sequence>
<dbReference type="Proteomes" id="UP000037088">
    <property type="component" value="Unassembled WGS sequence"/>
</dbReference>